<feature type="transmembrane region" description="Helical" evidence="13">
    <location>
        <begin position="241"/>
        <end position="265"/>
    </location>
</feature>
<dbReference type="GO" id="GO:0000139">
    <property type="term" value="C:Golgi membrane"/>
    <property type="evidence" value="ECO:0007669"/>
    <property type="project" value="UniProtKB-SubCell"/>
</dbReference>
<dbReference type="GO" id="GO:0015385">
    <property type="term" value="F:sodium:proton antiporter activity"/>
    <property type="evidence" value="ECO:0007669"/>
    <property type="project" value="InterPro"/>
</dbReference>
<evidence type="ECO:0000256" key="5">
    <source>
        <dbReference type="ARBA" id="ARBA00022989"/>
    </source>
</evidence>
<keyword evidence="9 13" id="KW-0472">Membrane</keyword>
<feature type="transmembrane region" description="Helical" evidence="13">
    <location>
        <begin position="301"/>
        <end position="334"/>
    </location>
</feature>
<comment type="similarity">
    <text evidence="11">Belongs to the monovalent cation:proton antiporter 1 (CPA1) transporter (TC 2.A.36) family.</text>
</comment>
<comment type="subcellular location">
    <subcellularLocation>
        <location evidence="1">Golgi apparatus membrane</location>
        <topology evidence="1">Multi-pass membrane protein</topology>
    </subcellularLocation>
</comment>
<evidence type="ECO:0000313" key="16">
    <source>
        <dbReference type="Proteomes" id="UP000230750"/>
    </source>
</evidence>
<feature type="transmembrane region" description="Helical" evidence="13">
    <location>
        <begin position="503"/>
        <end position="528"/>
    </location>
</feature>
<evidence type="ECO:0000256" key="6">
    <source>
        <dbReference type="ARBA" id="ARBA00023034"/>
    </source>
</evidence>
<evidence type="ECO:0000256" key="7">
    <source>
        <dbReference type="ARBA" id="ARBA00023053"/>
    </source>
</evidence>
<feature type="transmembrane region" description="Helical" evidence="13">
    <location>
        <begin position="13"/>
        <end position="35"/>
    </location>
</feature>
<keyword evidence="6" id="KW-0333">Golgi apparatus</keyword>
<keyword evidence="3 11" id="KW-0050">Antiport</keyword>
<dbReference type="EMBL" id="MRZV01000423">
    <property type="protein sequence ID" value="PIK50333.1"/>
    <property type="molecule type" value="Genomic_DNA"/>
</dbReference>
<keyword evidence="4 11" id="KW-0812">Transmembrane</keyword>
<evidence type="ECO:0000256" key="3">
    <source>
        <dbReference type="ARBA" id="ARBA00022449"/>
    </source>
</evidence>
<accession>A0A2G8KQP9</accession>
<dbReference type="OrthoDB" id="196264at2759"/>
<keyword evidence="10 11" id="KW-0739">Sodium transport</keyword>
<feature type="transmembrane region" description="Helical" evidence="13">
    <location>
        <begin position="409"/>
        <end position="428"/>
    </location>
</feature>
<keyword evidence="7" id="KW-0915">Sodium</keyword>
<name>A0A2G8KQP9_STIJA</name>
<dbReference type="PANTHER" id="PTHR10110:SF191">
    <property type="entry name" value="SODIUM_HYDROGEN EXCHANGER 8"/>
    <property type="match status" value="1"/>
</dbReference>
<keyword evidence="8 11" id="KW-0406">Ion transport</keyword>
<proteinExistence type="inferred from homology"/>
<evidence type="ECO:0000256" key="9">
    <source>
        <dbReference type="ARBA" id="ARBA00023136"/>
    </source>
</evidence>
<organism evidence="15 16">
    <name type="scientific">Stichopus japonicus</name>
    <name type="common">Sea cucumber</name>
    <dbReference type="NCBI Taxonomy" id="307972"/>
    <lineage>
        <taxon>Eukaryota</taxon>
        <taxon>Metazoa</taxon>
        <taxon>Echinodermata</taxon>
        <taxon>Eleutherozoa</taxon>
        <taxon>Echinozoa</taxon>
        <taxon>Holothuroidea</taxon>
        <taxon>Aspidochirotacea</taxon>
        <taxon>Aspidochirotida</taxon>
        <taxon>Stichopodidae</taxon>
        <taxon>Apostichopus</taxon>
    </lineage>
</organism>
<evidence type="ECO:0000256" key="2">
    <source>
        <dbReference type="ARBA" id="ARBA00022448"/>
    </source>
</evidence>
<evidence type="ECO:0000256" key="10">
    <source>
        <dbReference type="ARBA" id="ARBA00023201"/>
    </source>
</evidence>
<feature type="transmembrane region" description="Helical" evidence="13">
    <location>
        <begin position="139"/>
        <end position="159"/>
    </location>
</feature>
<comment type="caution">
    <text evidence="15">The sequence shown here is derived from an EMBL/GenBank/DDBJ whole genome shotgun (WGS) entry which is preliminary data.</text>
</comment>
<dbReference type="NCBIfam" id="TIGR00840">
    <property type="entry name" value="b_cpa1"/>
    <property type="match status" value="1"/>
</dbReference>
<evidence type="ECO:0000259" key="14">
    <source>
        <dbReference type="Pfam" id="PF00999"/>
    </source>
</evidence>
<reference evidence="15 16" key="1">
    <citation type="journal article" date="2017" name="PLoS Biol.">
        <title>The sea cucumber genome provides insights into morphological evolution and visceral regeneration.</title>
        <authorList>
            <person name="Zhang X."/>
            <person name="Sun L."/>
            <person name="Yuan J."/>
            <person name="Sun Y."/>
            <person name="Gao Y."/>
            <person name="Zhang L."/>
            <person name="Li S."/>
            <person name="Dai H."/>
            <person name="Hamel J.F."/>
            <person name="Liu C."/>
            <person name="Yu Y."/>
            <person name="Liu S."/>
            <person name="Lin W."/>
            <person name="Guo K."/>
            <person name="Jin S."/>
            <person name="Xu P."/>
            <person name="Storey K.B."/>
            <person name="Huan P."/>
            <person name="Zhang T."/>
            <person name="Zhou Y."/>
            <person name="Zhang J."/>
            <person name="Lin C."/>
            <person name="Li X."/>
            <person name="Xing L."/>
            <person name="Huo D."/>
            <person name="Sun M."/>
            <person name="Wang L."/>
            <person name="Mercier A."/>
            <person name="Li F."/>
            <person name="Yang H."/>
            <person name="Xiang J."/>
        </authorList>
    </citation>
    <scope>NUCLEOTIDE SEQUENCE [LARGE SCALE GENOMIC DNA]</scope>
    <source>
        <strain evidence="15">Shaxun</strain>
        <tissue evidence="15">Muscle</tissue>
    </source>
</reference>
<dbReference type="InterPro" id="IPR006153">
    <property type="entry name" value="Cation/H_exchanger_TM"/>
</dbReference>
<dbReference type="Proteomes" id="UP000230750">
    <property type="component" value="Unassembled WGS sequence"/>
</dbReference>
<dbReference type="GO" id="GO:0015386">
    <property type="term" value="F:potassium:proton antiporter activity"/>
    <property type="evidence" value="ECO:0007669"/>
    <property type="project" value="TreeGrafter"/>
</dbReference>
<feature type="transmembrane region" description="Helical" evidence="13">
    <location>
        <begin position="377"/>
        <end position="397"/>
    </location>
</feature>
<dbReference type="Pfam" id="PF00999">
    <property type="entry name" value="Na_H_Exchanger"/>
    <property type="match status" value="1"/>
</dbReference>
<keyword evidence="16" id="KW-1185">Reference proteome</keyword>
<keyword evidence="2 11" id="KW-0813">Transport</keyword>
<dbReference type="PRINTS" id="PR01084">
    <property type="entry name" value="NAHEXCHNGR"/>
</dbReference>
<dbReference type="InterPro" id="IPR004709">
    <property type="entry name" value="NaH_exchanger"/>
</dbReference>
<evidence type="ECO:0000256" key="13">
    <source>
        <dbReference type="SAM" id="Phobius"/>
    </source>
</evidence>
<feature type="domain" description="Cation/H+ exchanger transmembrane" evidence="14">
    <location>
        <begin position="126"/>
        <end position="529"/>
    </location>
</feature>
<gene>
    <name evidence="15" type="ORF">BSL78_12793</name>
</gene>
<feature type="region of interest" description="Disordered" evidence="12">
    <location>
        <begin position="45"/>
        <end position="104"/>
    </location>
</feature>
<dbReference type="PANTHER" id="PTHR10110">
    <property type="entry name" value="SODIUM/HYDROGEN EXCHANGER"/>
    <property type="match status" value="1"/>
</dbReference>
<protein>
    <recommendedName>
        <fullName evidence="11">Sodium/hydrogen exchanger</fullName>
    </recommendedName>
</protein>
<evidence type="ECO:0000256" key="8">
    <source>
        <dbReference type="ARBA" id="ARBA00023065"/>
    </source>
</evidence>
<dbReference type="Gene3D" id="6.10.140.1330">
    <property type="match status" value="1"/>
</dbReference>
<evidence type="ECO:0000256" key="1">
    <source>
        <dbReference type="ARBA" id="ARBA00004653"/>
    </source>
</evidence>
<evidence type="ECO:0000313" key="15">
    <source>
        <dbReference type="EMBL" id="PIK50333.1"/>
    </source>
</evidence>
<evidence type="ECO:0000256" key="12">
    <source>
        <dbReference type="SAM" id="MobiDB-lite"/>
    </source>
</evidence>
<feature type="transmembrane region" description="Helical" evidence="13">
    <location>
        <begin position="207"/>
        <end position="229"/>
    </location>
</feature>
<feature type="compositionally biased region" description="Polar residues" evidence="12">
    <location>
        <begin position="55"/>
        <end position="74"/>
    </location>
</feature>
<feature type="transmembrane region" description="Helical" evidence="13">
    <location>
        <begin position="440"/>
        <end position="462"/>
    </location>
</feature>
<dbReference type="AlphaFoldDB" id="A0A2G8KQP9"/>
<feature type="transmembrane region" description="Helical" evidence="13">
    <location>
        <begin position="114"/>
        <end position="133"/>
    </location>
</feature>
<evidence type="ECO:0000256" key="11">
    <source>
        <dbReference type="RuleBase" id="RU003722"/>
    </source>
</evidence>
<dbReference type="STRING" id="307972.A0A2G8KQP9"/>
<evidence type="ECO:0000256" key="4">
    <source>
        <dbReference type="ARBA" id="ARBA00022692"/>
    </source>
</evidence>
<feature type="compositionally biased region" description="Low complexity" evidence="12">
    <location>
        <begin position="75"/>
        <end position="86"/>
    </location>
</feature>
<keyword evidence="5 13" id="KW-1133">Transmembrane helix</keyword>
<dbReference type="InterPro" id="IPR018422">
    <property type="entry name" value="Cation/H_exchanger_CPA1"/>
</dbReference>
<sequence length="629" mass="69141">MTLTGDPLFRRQPSLYCTVLVLLLVITVGLQLPVICAEADGANANTERNTEKPSVVQSPISTSVTDTPSDVNRSTTVVTTTPNVTTKQPPHRTTADAQLPEKGSSEKEHSESLICLYILVVLVLCILMVNLLLKFKFHYLPESVAIVCLGVFIGLISLLIEKITGYDIKQNEILDPKMFFMLLLPPIIFESGYSLHKGNFFQNIGSILVFAVFGTIISSIVVGSGVFLLGKADVAFEFDLVESFAFGSLISAVDPVATLAIFRVLDVPPLLNMLVFGESILNDAFRDEYEGADASLTVGSAAWGIFSAFFLMFVGSAAIGTLSGLTSAFISFIYSENVAQPHLLKTVDLRSTPSLELGIMLIFSYLPYSLAEGVELSGIMAVLFAGITMSHYTHFNLSPVNQITVQQTFRSLAFLAETCVFAYLGLAIPTFNHSFETSLVVWSIILILIGRALNIFPLSFLCNKFRDNKISLKIQFVMWFSGLRGAIAYALSLHLAFDQGKRHVLVTTTLTIVLFTVLGLGGSTLPLLKCIGAETSKSKKGLTLSKTKEMGSTVDAEHLSEMTEEEYELSYITPNMKGFIGFDTKYLIPFFTRRFTQKELRDGHVQMKHLTNQWYSEVRGPASDTDDEL</sequence>
<dbReference type="GO" id="GO:0051453">
    <property type="term" value="P:regulation of intracellular pH"/>
    <property type="evidence" value="ECO:0007669"/>
    <property type="project" value="TreeGrafter"/>
</dbReference>
<feature type="transmembrane region" description="Helical" evidence="13">
    <location>
        <begin position="474"/>
        <end position="497"/>
    </location>
</feature>